<comment type="caution">
    <text evidence="3">The sequence shown here is derived from an EMBL/GenBank/DDBJ whole genome shotgun (WGS) entry which is preliminary data.</text>
</comment>
<dbReference type="InterPro" id="IPR022409">
    <property type="entry name" value="PKD/Chitinase_dom"/>
</dbReference>
<dbReference type="SMART" id="SM00089">
    <property type="entry name" value="PKD"/>
    <property type="match status" value="1"/>
</dbReference>
<dbReference type="STRING" id="1798371.A2W14_01360"/>
<name>A0A1F5YR72_9BACT</name>
<protein>
    <recommendedName>
        <fullName evidence="2">PKD domain-containing protein</fullName>
    </recommendedName>
</protein>
<dbReference type="InterPro" id="IPR035986">
    <property type="entry name" value="PKD_dom_sf"/>
</dbReference>
<dbReference type="InterPro" id="IPR000601">
    <property type="entry name" value="PKD_dom"/>
</dbReference>
<evidence type="ECO:0000259" key="2">
    <source>
        <dbReference type="PROSITE" id="PS50093"/>
    </source>
</evidence>
<evidence type="ECO:0000313" key="4">
    <source>
        <dbReference type="Proteomes" id="UP000176665"/>
    </source>
</evidence>
<keyword evidence="1" id="KW-0472">Membrane</keyword>
<evidence type="ECO:0000256" key="1">
    <source>
        <dbReference type="SAM" id="Phobius"/>
    </source>
</evidence>
<reference evidence="3 4" key="1">
    <citation type="journal article" date="2016" name="Nat. Commun.">
        <title>Thousands of microbial genomes shed light on interconnected biogeochemical processes in an aquifer system.</title>
        <authorList>
            <person name="Anantharaman K."/>
            <person name="Brown C.T."/>
            <person name="Hug L.A."/>
            <person name="Sharon I."/>
            <person name="Castelle C.J."/>
            <person name="Probst A.J."/>
            <person name="Thomas B.C."/>
            <person name="Singh A."/>
            <person name="Wilkins M.J."/>
            <person name="Karaoz U."/>
            <person name="Brodie E.L."/>
            <person name="Williams K.H."/>
            <person name="Hubbard S.S."/>
            <person name="Banfield J.F."/>
        </authorList>
    </citation>
    <scope>NUCLEOTIDE SEQUENCE [LARGE SCALE GENOMIC DNA]</scope>
</reference>
<gene>
    <name evidence="3" type="ORF">A2W14_01360</name>
</gene>
<dbReference type="PROSITE" id="PS50093">
    <property type="entry name" value="PKD"/>
    <property type="match status" value="1"/>
</dbReference>
<dbReference type="Gene3D" id="2.60.40.10">
    <property type="entry name" value="Immunoglobulins"/>
    <property type="match status" value="1"/>
</dbReference>
<dbReference type="Pfam" id="PF00801">
    <property type="entry name" value="PKD"/>
    <property type="match status" value="1"/>
</dbReference>
<evidence type="ECO:0000313" key="3">
    <source>
        <dbReference type="EMBL" id="OGG02698.1"/>
    </source>
</evidence>
<accession>A0A1F5YR72</accession>
<organism evidence="3 4">
    <name type="scientific">Candidatus Gottesmanbacteria bacterium RBG_16_37_8</name>
    <dbReference type="NCBI Taxonomy" id="1798371"/>
    <lineage>
        <taxon>Bacteria</taxon>
        <taxon>Candidatus Gottesmaniibacteriota</taxon>
    </lineage>
</organism>
<dbReference type="SUPFAM" id="SSF49299">
    <property type="entry name" value="PKD domain"/>
    <property type="match status" value="1"/>
</dbReference>
<keyword evidence="1" id="KW-1133">Transmembrane helix</keyword>
<keyword evidence="1" id="KW-0812">Transmembrane</keyword>
<proteinExistence type="predicted"/>
<feature type="domain" description="PKD" evidence="2">
    <location>
        <begin position="268"/>
        <end position="321"/>
    </location>
</feature>
<feature type="transmembrane region" description="Helical" evidence="1">
    <location>
        <begin position="9"/>
        <end position="29"/>
    </location>
</feature>
<dbReference type="AlphaFoldDB" id="A0A1F5YR72"/>
<dbReference type="EMBL" id="MFJA01000057">
    <property type="protein sequence ID" value="OGG02698.1"/>
    <property type="molecule type" value="Genomic_DNA"/>
</dbReference>
<feature type="transmembrane region" description="Helical" evidence="1">
    <location>
        <begin position="362"/>
        <end position="383"/>
    </location>
</feature>
<dbReference type="InterPro" id="IPR013783">
    <property type="entry name" value="Ig-like_fold"/>
</dbReference>
<sequence length="384" mass="38860">MSLFSGKKFLLFGFIVVLLIAIPVTIYLVQQQQKTRSAATPSTNLTLTPASNATTAGENVTLILNVAPGTNRVSFIKFKINYDSTKLATAGAGFELKPWQTADGTNFTPVLRQLVYQDGSIQGAIDVGPSPQYAISAPTQVASITFNAFAPTEAPTTVSFDQSSTEVLSVGGESSSGENVLSSAIPATITIAGGTTTTTTTTTTIPTTTTTTTTIPTTTTTIPTTTPSANQLPVCNTLTVTSSGSAVPVTTTLVANGTDADGTINKVTFNFGDGTTQDVTEGGAIGSNSVNVTVEHIYNSAGTFTASALLTDNNGAQSSSSSCNQAVTIAGGAAATPTSTPTTVGVTITPAPTLPPTGPGQIMLFVGALGAIISAIGVFLLLAL</sequence>
<dbReference type="Proteomes" id="UP000176665">
    <property type="component" value="Unassembled WGS sequence"/>
</dbReference>